<comment type="caution">
    <text evidence="1">The sequence shown here is derived from an EMBL/GenBank/DDBJ whole genome shotgun (WGS) entry which is preliminary data.</text>
</comment>
<reference evidence="1 2" key="1">
    <citation type="submission" date="2019-04" db="EMBL/GenBank/DDBJ databases">
        <title>Pedobacter sp. AR-3-17 sp. nov., isolated from Arctic soil.</title>
        <authorList>
            <person name="Dahal R.H."/>
            <person name="Kim D.-U."/>
        </authorList>
    </citation>
    <scope>NUCLEOTIDE SEQUENCE [LARGE SCALE GENOMIC DNA]</scope>
    <source>
        <strain evidence="1 2">AR-3-17</strain>
    </source>
</reference>
<gene>
    <name evidence="1" type="ORF">FA046_15745</name>
</gene>
<name>A0A4U1BWP4_9SPHI</name>
<evidence type="ECO:0008006" key="3">
    <source>
        <dbReference type="Google" id="ProtNLM"/>
    </source>
</evidence>
<keyword evidence="2" id="KW-1185">Reference proteome</keyword>
<organism evidence="1 2">
    <name type="scientific">Pedobacter cryophilus</name>
    <dbReference type="NCBI Taxonomy" id="2571271"/>
    <lineage>
        <taxon>Bacteria</taxon>
        <taxon>Pseudomonadati</taxon>
        <taxon>Bacteroidota</taxon>
        <taxon>Sphingobacteriia</taxon>
        <taxon>Sphingobacteriales</taxon>
        <taxon>Sphingobacteriaceae</taxon>
        <taxon>Pedobacter</taxon>
    </lineage>
</organism>
<dbReference type="OrthoDB" id="1454657at2"/>
<dbReference type="RefSeq" id="WP_136827499.1">
    <property type="nucleotide sequence ID" value="NZ_SWBP01000007.1"/>
</dbReference>
<protein>
    <recommendedName>
        <fullName evidence="3">Homeodomain phBC6A51-type domain-containing protein</fullName>
    </recommendedName>
</protein>
<proteinExistence type="predicted"/>
<dbReference type="EMBL" id="SWBP01000007">
    <property type="protein sequence ID" value="TKB95743.1"/>
    <property type="molecule type" value="Genomic_DNA"/>
</dbReference>
<evidence type="ECO:0000313" key="2">
    <source>
        <dbReference type="Proteomes" id="UP000308181"/>
    </source>
</evidence>
<evidence type="ECO:0000313" key="1">
    <source>
        <dbReference type="EMBL" id="TKB95743.1"/>
    </source>
</evidence>
<dbReference type="Proteomes" id="UP000308181">
    <property type="component" value="Unassembled WGS sequence"/>
</dbReference>
<accession>A0A4U1BWP4</accession>
<dbReference type="AlphaFoldDB" id="A0A4U1BWP4"/>
<sequence length="94" mass="11178">MKNNRTIQQKKIEVLNHLTTCCGIKTVGCRRANVGRTQFYEWQKIDAEFAFKVREIDLTFLDYVESNLIEMIHQKDRAATMFYLKAKGRERGYR</sequence>